<sequence>MRAAIGMPSPRQLRRRTVSRATIATLILSALTVLAATLLLTVLRSVQDAPLRVVIVLASAVFQLALAMIASRARPEHPLGMLLAAFALVLVTVAAVRAEAHPILAGNWMLLYLPPALILLLAPDGRAASRRWGLVGWMLGVVAAAFMAFAALEPYLELSELAVMAIAGPLLLLYFALLAACAAAPLARYRAASESDRSRLRWVLVAGLSLPVTLLLCWASYLVFGVPDLVVYGLGFIALVIPAGATIAIARPELFDVDRAMIATLAAIIVASAGLAILTVAGVVIGRPMTAWGAIPAAVVSGLVAVAAAVAFPFVRRMLGRLFSPERARTLAALRRFASHVDSGDARPESVREVLRESLRDPGLEVGYRRLTDRALVLLDGTPAPKQTLVIGTSPGLDGAETKPTPVDLPIHARGEEIGAILPSRFHPLRTSGAIAREAAPFFEAIRMRAELSAANAELEASRRRLLTAEYAERQRLERDLHDGAQQRLVALGMQLRVLQRTAALPEPIADGIDVAVAQLSTAVAEIRQLAHGMRPVALDDGLGPALARLERDGQGVVELDVRADDLPDAVATTAYYVVNEAVTNALRHAEASRIRVMVRRSGDMLRVTVADNGRGGARLDDAHGLRGLADRVQTLGGELTLESRPGAGTTLAASIPCAS</sequence>
<evidence type="ECO:0000256" key="9">
    <source>
        <dbReference type="SAM" id="Phobius"/>
    </source>
</evidence>
<keyword evidence="9" id="KW-0472">Membrane</keyword>
<dbReference type="InterPro" id="IPR011712">
    <property type="entry name" value="Sig_transdc_His_kin_sub3_dim/P"/>
</dbReference>
<evidence type="ECO:0000256" key="1">
    <source>
        <dbReference type="ARBA" id="ARBA00000085"/>
    </source>
</evidence>
<accession>A0ABT7C8J1</accession>
<organism evidence="12 13">
    <name type="scientific">Gulosibacter molinativorax</name>
    <dbReference type="NCBI Taxonomy" id="256821"/>
    <lineage>
        <taxon>Bacteria</taxon>
        <taxon>Bacillati</taxon>
        <taxon>Actinomycetota</taxon>
        <taxon>Actinomycetes</taxon>
        <taxon>Micrococcales</taxon>
        <taxon>Microbacteriaceae</taxon>
        <taxon>Gulosibacter</taxon>
    </lineage>
</organism>
<feature type="transmembrane region" description="Helical" evidence="9">
    <location>
        <begin position="21"/>
        <end position="43"/>
    </location>
</feature>
<reference evidence="12" key="1">
    <citation type="submission" date="2018-03" db="EMBL/GenBank/DDBJ databases">
        <authorList>
            <person name="Nunes O.C."/>
            <person name="Lopes A.R."/>
            <person name="Froufe H."/>
            <person name="Munoz-Merida A."/>
            <person name="Barroso C."/>
            <person name="Egas C."/>
        </authorList>
    </citation>
    <scope>NUCLEOTIDE SEQUENCE</scope>
    <source>
        <strain evidence="12">ON4</strain>
    </source>
</reference>
<dbReference type="PANTHER" id="PTHR24421">
    <property type="entry name" value="NITRATE/NITRITE SENSOR PROTEIN NARX-RELATED"/>
    <property type="match status" value="1"/>
</dbReference>
<feature type="transmembrane region" description="Helical" evidence="9">
    <location>
        <begin position="262"/>
        <end position="285"/>
    </location>
</feature>
<keyword evidence="13" id="KW-1185">Reference proteome</keyword>
<feature type="transmembrane region" description="Helical" evidence="9">
    <location>
        <begin position="199"/>
        <end position="223"/>
    </location>
</feature>
<keyword evidence="7" id="KW-0067">ATP-binding</keyword>
<keyword evidence="6 12" id="KW-0418">Kinase</keyword>
<dbReference type="InterPro" id="IPR036890">
    <property type="entry name" value="HATPase_C_sf"/>
</dbReference>
<evidence type="ECO:0000313" key="12">
    <source>
        <dbReference type="EMBL" id="MDJ1371458.1"/>
    </source>
</evidence>
<evidence type="ECO:0000256" key="7">
    <source>
        <dbReference type="ARBA" id="ARBA00022840"/>
    </source>
</evidence>
<gene>
    <name evidence="12" type="ORF">C7K25_08765</name>
</gene>
<reference evidence="12" key="2">
    <citation type="journal article" date="2022" name="Sci. Rep.">
        <title>In silico prediction of the enzymes involved in the degradation of the herbicide molinate by Gulosibacter molinativorax ON4T.</title>
        <authorList>
            <person name="Lopes A.R."/>
            <person name="Bunin E."/>
            <person name="Viana A.T."/>
            <person name="Froufe H."/>
            <person name="Munoz-Merida A."/>
            <person name="Pinho D."/>
            <person name="Figueiredo J."/>
            <person name="Barroso C."/>
            <person name="Vaz-Moreira I."/>
            <person name="Bellanger X."/>
            <person name="Egas C."/>
            <person name="Nunes O.C."/>
        </authorList>
    </citation>
    <scope>NUCLEOTIDE SEQUENCE</scope>
    <source>
        <strain evidence="12">ON4</strain>
    </source>
</reference>
<evidence type="ECO:0000256" key="3">
    <source>
        <dbReference type="ARBA" id="ARBA00022553"/>
    </source>
</evidence>
<dbReference type="Gene3D" id="3.30.565.10">
    <property type="entry name" value="Histidine kinase-like ATPase, C-terminal domain"/>
    <property type="match status" value="1"/>
</dbReference>
<dbReference type="EC" id="2.7.13.3" evidence="2"/>
<feature type="transmembrane region" description="Helical" evidence="9">
    <location>
        <begin position="49"/>
        <end position="67"/>
    </location>
</feature>
<keyword evidence="9" id="KW-1133">Transmembrane helix</keyword>
<dbReference type="Pfam" id="PF07730">
    <property type="entry name" value="HisKA_3"/>
    <property type="match status" value="1"/>
</dbReference>
<feature type="transmembrane region" description="Helical" evidence="9">
    <location>
        <begin position="103"/>
        <end position="122"/>
    </location>
</feature>
<keyword evidence="5" id="KW-0547">Nucleotide-binding</keyword>
<dbReference type="Gene3D" id="1.20.5.1930">
    <property type="match status" value="1"/>
</dbReference>
<feature type="transmembrane region" description="Helical" evidence="9">
    <location>
        <begin position="291"/>
        <end position="315"/>
    </location>
</feature>
<evidence type="ECO:0000313" key="13">
    <source>
        <dbReference type="Proteomes" id="UP001170379"/>
    </source>
</evidence>
<evidence type="ECO:0000256" key="4">
    <source>
        <dbReference type="ARBA" id="ARBA00022679"/>
    </source>
</evidence>
<proteinExistence type="predicted"/>
<evidence type="ECO:0000256" key="8">
    <source>
        <dbReference type="ARBA" id="ARBA00023012"/>
    </source>
</evidence>
<comment type="catalytic activity">
    <reaction evidence="1">
        <text>ATP + protein L-histidine = ADP + protein N-phospho-L-histidine.</text>
        <dbReference type="EC" id="2.7.13.3"/>
    </reaction>
</comment>
<dbReference type="GO" id="GO:0016301">
    <property type="term" value="F:kinase activity"/>
    <property type="evidence" value="ECO:0007669"/>
    <property type="project" value="UniProtKB-KW"/>
</dbReference>
<dbReference type="PANTHER" id="PTHR24421:SF10">
    <property type="entry name" value="NITRATE_NITRITE SENSOR PROTEIN NARQ"/>
    <property type="match status" value="1"/>
</dbReference>
<dbReference type="SUPFAM" id="SSF55874">
    <property type="entry name" value="ATPase domain of HSP90 chaperone/DNA topoisomerase II/histidine kinase"/>
    <property type="match status" value="1"/>
</dbReference>
<evidence type="ECO:0000256" key="2">
    <source>
        <dbReference type="ARBA" id="ARBA00012438"/>
    </source>
</evidence>
<keyword evidence="4" id="KW-0808">Transferase</keyword>
<dbReference type="InterPro" id="IPR003594">
    <property type="entry name" value="HATPase_dom"/>
</dbReference>
<feature type="transmembrane region" description="Helical" evidence="9">
    <location>
        <begin position="164"/>
        <end position="187"/>
    </location>
</feature>
<feature type="transmembrane region" description="Helical" evidence="9">
    <location>
        <begin position="229"/>
        <end position="250"/>
    </location>
</feature>
<keyword evidence="8" id="KW-0902">Two-component regulatory system</keyword>
<dbReference type="CDD" id="cd16917">
    <property type="entry name" value="HATPase_UhpB-NarQ-NarX-like"/>
    <property type="match status" value="1"/>
</dbReference>
<feature type="domain" description="Histidine kinase/HSP90-like ATPase" evidence="10">
    <location>
        <begin position="573"/>
        <end position="657"/>
    </location>
</feature>
<feature type="transmembrane region" description="Helical" evidence="9">
    <location>
        <begin position="79"/>
        <end position="97"/>
    </location>
</feature>
<keyword evidence="3" id="KW-0597">Phosphoprotein</keyword>
<comment type="caution">
    <text evidence="12">The sequence shown here is derived from an EMBL/GenBank/DDBJ whole genome shotgun (WGS) entry which is preliminary data.</text>
</comment>
<keyword evidence="9" id="KW-0812">Transmembrane</keyword>
<dbReference type="InterPro" id="IPR050482">
    <property type="entry name" value="Sensor_HK_TwoCompSys"/>
</dbReference>
<dbReference type="Pfam" id="PF02518">
    <property type="entry name" value="HATPase_c"/>
    <property type="match status" value="1"/>
</dbReference>
<evidence type="ECO:0000256" key="6">
    <source>
        <dbReference type="ARBA" id="ARBA00022777"/>
    </source>
</evidence>
<feature type="transmembrane region" description="Helical" evidence="9">
    <location>
        <begin position="134"/>
        <end position="152"/>
    </location>
</feature>
<evidence type="ECO:0000259" key="10">
    <source>
        <dbReference type="Pfam" id="PF02518"/>
    </source>
</evidence>
<name>A0ABT7C8J1_9MICO</name>
<protein>
    <recommendedName>
        <fullName evidence="2">histidine kinase</fullName>
        <ecNumber evidence="2">2.7.13.3</ecNumber>
    </recommendedName>
</protein>
<dbReference type="RefSeq" id="WP_084147492.1">
    <property type="nucleotide sequence ID" value="NZ_CP028426.1"/>
</dbReference>
<dbReference type="EMBL" id="PXVD01000012">
    <property type="protein sequence ID" value="MDJ1371458.1"/>
    <property type="molecule type" value="Genomic_DNA"/>
</dbReference>
<evidence type="ECO:0000259" key="11">
    <source>
        <dbReference type="Pfam" id="PF07730"/>
    </source>
</evidence>
<feature type="domain" description="Signal transduction histidine kinase subgroup 3 dimerisation and phosphoacceptor" evidence="11">
    <location>
        <begin position="473"/>
        <end position="539"/>
    </location>
</feature>
<evidence type="ECO:0000256" key="5">
    <source>
        <dbReference type="ARBA" id="ARBA00022741"/>
    </source>
</evidence>
<dbReference type="Proteomes" id="UP001170379">
    <property type="component" value="Unassembled WGS sequence"/>
</dbReference>